<sequence length="118" mass="12722">MNIGIRELRDGLSRYLAAVRGGDVVTVTDHGKPVARLVPYAAESGLEHWLAPTVFREVQARATARGISAERVLSELAALGIERSEDAAPRIRSGIPVLRGAPGHVVTDELVAEYRDDP</sequence>
<dbReference type="Proteomes" id="UP001371224">
    <property type="component" value="Unassembled WGS sequence"/>
</dbReference>
<protein>
    <recommendedName>
        <fullName evidence="2">Antitoxin</fullName>
    </recommendedName>
</protein>
<comment type="function">
    <text evidence="2">Antitoxin component of a type II toxin-antitoxin (TA) system.</text>
</comment>
<dbReference type="EMBL" id="JBBDGM010000003">
    <property type="protein sequence ID" value="MEJ1087558.1"/>
    <property type="molecule type" value="Genomic_DNA"/>
</dbReference>
<dbReference type="Pfam" id="PF02604">
    <property type="entry name" value="PhdYeFM_antitox"/>
    <property type="match status" value="1"/>
</dbReference>
<evidence type="ECO:0000256" key="2">
    <source>
        <dbReference type="RuleBase" id="RU362080"/>
    </source>
</evidence>
<comment type="caution">
    <text evidence="3">The sequence shown here is derived from an EMBL/GenBank/DDBJ whole genome shotgun (WGS) entry which is preliminary data.</text>
</comment>
<dbReference type="InterPro" id="IPR036165">
    <property type="entry name" value="YefM-like_sf"/>
</dbReference>
<accession>A0ABU8L9Z4</accession>
<dbReference type="NCBIfam" id="TIGR01552">
    <property type="entry name" value="phd_fam"/>
    <property type="match status" value="1"/>
</dbReference>
<dbReference type="InterPro" id="IPR006442">
    <property type="entry name" value="Antitoxin_Phd/YefM"/>
</dbReference>
<evidence type="ECO:0000313" key="4">
    <source>
        <dbReference type="Proteomes" id="UP001371224"/>
    </source>
</evidence>
<reference evidence="3 4" key="1">
    <citation type="submission" date="2024-02" db="EMBL/GenBank/DDBJ databases">
        <authorList>
            <person name="Saticioglu I.B."/>
        </authorList>
    </citation>
    <scope>NUCLEOTIDE SEQUENCE [LARGE SCALE GENOMIC DNA]</scope>
    <source>
        <strain evidence="3 4">Mu-80</strain>
    </source>
</reference>
<organism evidence="3 4">
    <name type="scientific">Microbacterium bandirmense</name>
    <dbReference type="NCBI Taxonomy" id="3122050"/>
    <lineage>
        <taxon>Bacteria</taxon>
        <taxon>Bacillati</taxon>
        <taxon>Actinomycetota</taxon>
        <taxon>Actinomycetes</taxon>
        <taxon>Micrococcales</taxon>
        <taxon>Microbacteriaceae</taxon>
        <taxon>Microbacterium</taxon>
    </lineage>
</organism>
<name>A0ABU8L9Z4_9MICO</name>
<dbReference type="PANTHER" id="PTHR35377">
    <property type="entry name" value="ANTITOXIN VAPB49-RELATED-RELATED"/>
    <property type="match status" value="1"/>
</dbReference>
<dbReference type="RefSeq" id="WP_337331232.1">
    <property type="nucleotide sequence ID" value="NZ_JBBDGM010000003.1"/>
</dbReference>
<dbReference type="SUPFAM" id="SSF143120">
    <property type="entry name" value="YefM-like"/>
    <property type="match status" value="1"/>
</dbReference>
<keyword evidence="4" id="KW-1185">Reference proteome</keyword>
<evidence type="ECO:0000313" key="3">
    <source>
        <dbReference type="EMBL" id="MEJ1087558.1"/>
    </source>
</evidence>
<dbReference type="Gene3D" id="3.40.1620.10">
    <property type="entry name" value="YefM-like domain"/>
    <property type="match status" value="1"/>
</dbReference>
<dbReference type="InterPro" id="IPR051416">
    <property type="entry name" value="phD-YefM_TA_antitoxins"/>
</dbReference>
<proteinExistence type="inferred from homology"/>
<gene>
    <name evidence="3" type="ORF">WDU99_04425</name>
</gene>
<evidence type="ECO:0000256" key="1">
    <source>
        <dbReference type="ARBA" id="ARBA00009981"/>
    </source>
</evidence>
<comment type="similarity">
    <text evidence="1 2">Belongs to the phD/YefM antitoxin family.</text>
</comment>
<dbReference type="PANTHER" id="PTHR35377:SF5">
    <property type="entry name" value="ANTITOXIN VAPB46"/>
    <property type="match status" value="1"/>
</dbReference>